<gene>
    <name evidence="5" type="ORF">M9Y10_015327</name>
</gene>
<organism evidence="5 6">
    <name type="scientific">Tritrichomonas musculus</name>
    <dbReference type="NCBI Taxonomy" id="1915356"/>
    <lineage>
        <taxon>Eukaryota</taxon>
        <taxon>Metamonada</taxon>
        <taxon>Parabasalia</taxon>
        <taxon>Tritrichomonadida</taxon>
        <taxon>Tritrichomonadidae</taxon>
        <taxon>Tritrichomonas</taxon>
    </lineage>
</organism>
<evidence type="ECO:0000256" key="3">
    <source>
        <dbReference type="SAM" id="MobiDB-lite"/>
    </source>
</evidence>
<reference evidence="5 6" key="1">
    <citation type="submission" date="2024-04" db="EMBL/GenBank/DDBJ databases">
        <title>Tritrichomonas musculus Genome.</title>
        <authorList>
            <person name="Alves-Ferreira E."/>
            <person name="Grigg M."/>
            <person name="Lorenzi H."/>
            <person name="Galac M."/>
        </authorList>
    </citation>
    <scope>NUCLEOTIDE SEQUENCE [LARGE SCALE GENOMIC DNA]</scope>
    <source>
        <strain evidence="5 6">EAF2021</strain>
    </source>
</reference>
<sequence>MDYMKEGSLANLIDKEVKSLCPSNYDNTKRQIILVGIARGMMLLHNKHIIHRDLKPENILLDSDFHPRITDFGLSKFFDPRHSMNQSMTDSGTAAYMAPEVINSDHFNTKADVYAFGILMYEVIGGKRAYDDLLKGKKRLNEFQLKTKIKDGLRPKIDFPMKKGLQRMIEKCWSGDPKERPTFEELFKKLSLSNEDYFLEFEGNYEEPKIVSDDEDEDDDEDDESGMSMKYCLDDVDTVELLDYVDEIKEEATAGDRGNEELKHDMKKMKKTIKEQTDEISNLKKELAKTSSDLSSLKKEKDDQMKNMNAIIKEQAEKISSLESRLQSFGSNSQSFGRFFSVDMSKEGPGIIAQLKDRQKTPFDRLFVASQSSNDIYTLLVPNEENDFTTTNDGNFYVEFELEKAVTINGVKVFSSDSYFPKSFDIVVEGKTVKSVKEARELNGQYKDMTVNFEPIRGRKIRFIQKGPNWDENTNFLYIKGIELLSSESRYSKGVFKTLVDESEDKDPHKCPVIISASYFDFNNFYRVDSKINTYTYNFENSWFQVELTRGTAILNGFRLKRCGNFRLKSYKLICTDDSSKPESSWTKLIEINEKSNDEHGLLDIYEFPHPSPPTRFVRLVQTGRDWNNDLQLRFFHFDLFGSYF</sequence>
<evidence type="ECO:0000259" key="4">
    <source>
        <dbReference type="PROSITE" id="PS50011"/>
    </source>
</evidence>
<dbReference type="SUPFAM" id="SSF58100">
    <property type="entry name" value="Bacterial hemolysins"/>
    <property type="match status" value="1"/>
</dbReference>
<evidence type="ECO:0000313" key="5">
    <source>
        <dbReference type="EMBL" id="KAK8897381.1"/>
    </source>
</evidence>
<proteinExistence type="predicted"/>
<dbReference type="InterPro" id="IPR000719">
    <property type="entry name" value="Prot_kinase_dom"/>
</dbReference>
<feature type="domain" description="Protein kinase" evidence="4">
    <location>
        <begin position="1"/>
        <end position="198"/>
    </location>
</feature>
<feature type="coiled-coil region" evidence="2">
    <location>
        <begin position="259"/>
        <end position="325"/>
    </location>
</feature>
<protein>
    <recommendedName>
        <fullName evidence="4">Protein kinase domain-containing protein</fullName>
    </recommendedName>
</protein>
<dbReference type="Gene3D" id="1.10.510.10">
    <property type="entry name" value="Transferase(Phosphotransferase) domain 1"/>
    <property type="match status" value="1"/>
</dbReference>
<dbReference type="PRINTS" id="PR00109">
    <property type="entry name" value="TYRKINASE"/>
</dbReference>
<dbReference type="EMBL" id="JAPFFF010000002">
    <property type="protein sequence ID" value="KAK8897381.1"/>
    <property type="molecule type" value="Genomic_DNA"/>
</dbReference>
<feature type="compositionally biased region" description="Acidic residues" evidence="3">
    <location>
        <begin position="213"/>
        <end position="225"/>
    </location>
</feature>
<accession>A0ABR2L2Y2</accession>
<keyword evidence="6" id="KW-1185">Reference proteome</keyword>
<evidence type="ECO:0000313" key="6">
    <source>
        <dbReference type="Proteomes" id="UP001470230"/>
    </source>
</evidence>
<dbReference type="InterPro" id="IPR008979">
    <property type="entry name" value="Galactose-bd-like_sf"/>
</dbReference>
<evidence type="ECO:0000256" key="1">
    <source>
        <dbReference type="ARBA" id="ARBA00023170"/>
    </source>
</evidence>
<dbReference type="Pfam" id="PF07714">
    <property type="entry name" value="PK_Tyr_Ser-Thr"/>
    <property type="match status" value="1"/>
</dbReference>
<dbReference type="Proteomes" id="UP001470230">
    <property type="component" value="Unassembled WGS sequence"/>
</dbReference>
<dbReference type="SUPFAM" id="SSF56112">
    <property type="entry name" value="Protein kinase-like (PK-like)"/>
    <property type="match status" value="1"/>
</dbReference>
<feature type="region of interest" description="Disordered" evidence="3">
    <location>
        <begin position="209"/>
        <end position="228"/>
    </location>
</feature>
<dbReference type="Gene3D" id="1.20.1170.10">
    <property type="match status" value="1"/>
</dbReference>
<dbReference type="PROSITE" id="PS50011">
    <property type="entry name" value="PROTEIN_KINASE_DOM"/>
    <property type="match status" value="1"/>
</dbReference>
<comment type="caution">
    <text evidence="5">The sequence shown here is derived from an EMBL/GenBank/DDBJ whole genome shotgun (WGS) entry which is preliminary data.</text>
</comment>
<dbReference type="PANTHER" id="PTHR23257">
    <property type="entry name" value="SERINE-THREONINE PROTEIN KINASE"/>
    <property type="match status" value="1"/>
</dbReference>
<dbReference type="Gene3D" id="2.60.120.260">
    <property type="entry name" value="Galactose-binding domain-like"/>
    <property type="match status" value="2"/>
</dbReference>
<keyword evidence="2" id="KW-0175">Coiled coil</keyword>
<dbReference type="SMART" id="SM00220">
    <property type="entry name" value="S_TKc"/>
    <property type="match status" value="1"/>
</dbReference>
<keyword evidence="1" id="KW-0675">Receptor</keyword>
<dbReference type="SUPFAM" id="SSF49785">
    <property type="entry name" value="Galactose-binding domain-like"/>
    <property type="match status" value="2"/>
</dbReference>
<evidence type="ECO:0000256" key="2">
    <source>
        <dbReference type="SAM" id="Coils"/>
    </source>
</evidence>
<dbReference type="InterPro" id="IPR001245">
    <property type="entry name" value="Ser-Thr/Tyr_kinase_cat_dom"/>
</dbReference>
<name>A0ABR2L2Y2_9EUKA</name>
<dbReference type="InterPro" id="IPR011009">
    <property type="entry name" value="Kinase-like_dom_sf"/>
</dbReference>
<dbReference type="PROSITE" id="PS00108">
    <property type="entry name" value="PROTEIN_KINASE_ST"/>
    <property type="match status" value="1"/>
</dbReference>
<dbReference type="InterPro" id="IPR050167">
    <property type="entry name" value="Ser_Thr_protein_kinase"/>
</dbReference>
<dbReference type="InterPro" id="IPR008271">
    <property type="entry name" value="Ser/Thr_kinase_AS"/>
</dbReference>